<dbReference type="Proteomes" id="UP000001822">
    <property type="component" value="Chromosome"/>
</dbReference>
<keyword evidence="2" id="KW-1185">Reference proteome</keyword>
<evidence type="ECO:0000313" key="1">
    <source>
        <dbReference type="EMBL" id="ABG60679.1"/>
    </source>
</evidence>
<sequence length="125" mass="14669">MELQKDMIANALYEETHRANIDFDQGTIEIYVHPANSFAILSIWMLYDINNQVTNVVFFKSIRDYLKSYFKYNASLRIANKLVLEVKGGKVINITPSWDESIVDQFYNNLPASKRRNHIGWYDKD</sequence>
<dbReference type="KEGG" id="chu:CHU_3445"/>
<dbReference type="RefSeq" id="WP_011586786.1">
    <property type="nucleotide sequence ID" value="NC_008255.1"/>
</dbReference>
<dbReference type="EMBL" id="CP000383">
    <property type="protein sequence ID" value="ABG60679.1"/>
    <property type="molecule type" value="Genomic_DNA"/>
</dbReference>
<accession>A0A6N4SWH3</accession>
<dbReference type="AlphaFoldDB" id="A0A6N4SWH3"/>
<organism evidence="1 2">
    <name type="scientific">Cytophaga hutchinsonii (strain ATCC 33406 / DSM 1761 / CIP 103989 / NBRC 15051 / NCIMB 9469 / D465)</name>
    <dbReference type="NCBI Taxonomy" id="269798"/>
    <lineage>
        <taxon>Bacteria</taxon>
        <taxon>Pseudomonadati</taxon>
        <taxon>Bacteroidota</taxon>
        <taxon>Cytophagia</taxon>
        <taxon>Cytophagales</taxon>
        <taxon>Cytophagaceae</taxon>
        <taxon>Cytophaga</taxon>
    </lineage>
</organism>
<name>A0A6N4SWH3_CYTH3</name>
<proteinExistence type="predicted"/>
<protein>
    <submittedName>
        <fullName evidence="1">Uncharacterized protein</fullName>
    </submittedName>
</protein>
<reference evidence="1 2" key="1">
    <citation type="journal article" date="2007" name="Appl. Environ. Microbiol.">
        <title>Genome sequence of the cellulolytic gliding bacterium Cytophaga hutchinsonii.</title>
        <authorList>
            <person name="Xie G."/>
            <person name="Bruce D.C."/>
            <person name="Challacombe J.F."/>
            <person name="Chertkov O."/>
            <person name="Detter J.C."/>
            <person name="Gilna P."/>
            <person name="Han C.S."/>
            <person name="Lucas S."/>
            <person name="Misra M."/>
            <person name="Myers G.L."/>
            <person name="Richardson P."/>
            <person name="Tapia R."/>
            <person name="Thayer N."/>
            <person name="Thompson L.S."/>
            <person name="Brettin T.S."/>
            <person name="Henrissat B."/>
            <person name="Wilson D.B."/>
            <person name="McBride M.J."/>
        </authorList>
    </citation>
    <scope>NUCLEOTIDE SEQUENCE [LARGE SCALE GENOMIC DNA]</scope>
    <source>
        <strain evidence="2">ATCC 33406 / DSM 1761 / CIP 103989 / NBRC 15051 / NCIMB 9469 / D465</strain>
    </source>
</reference>
<evidence type="ECO:0000313" key="2">
    <source>
        <dbReference type="Proteomes" id="UP000001822"/>
    </source>
</evidence>
<gene>
    <name evidence="1" type="ordered locus">CHU_3445</name>
</gene>